<dbReference type="SUPFAM" id="SSF56496">
    <property type="entry name" value="Fibrinogen C-terminal domain-like"/>
    <property type="match status" value="1"/>
</dbReference>
<evidence type="ECO:0000256" key="1">
    <source>
        <dbReference type="SAM" id="SignalP"/>
    </source>
</evidence>
<accession>A0A1S1MX21</accession>
<evidence type="ECO:0000259" key="2">
    <source>
        <dbReference type="Pfam" id="PF00147"/>
    </source>
</evidence>
<proteinExistence type="predicted"/>
<dbReference type="InterPro" id="IPR014716">
    <property type="entry name" value="Fibrinogen_a/b/g_C_1"/>
</dbReference>
<dbReference type="OrthoDB" id="6283249at2"/>
<dbReference type="InterPro" id="IPR002181">
    <property type="entry name" value="Fibrinogen_a/b/g_C_dom"/>
</dbReference>
<name>A0A1S1MX21_9GAMM</name>
<protein>
    <recommendedName>
        <fullName evidence="2">Fibrinogen C-terminal domain-containing protein</fullName>
    </recommendedName>
</protein>
<evidence type="ECO:0000313" key="4">
    <source>
        <dbReference type="Proteomes" id="UP000180253"/>
    </source>
</evidence>
<evidence type="ECO:0000313" key="3">
    <source>
        <dbReference type="EMBL" id="OHU93452.1"/>
    </source>
</evidence>
<dbReference type="Pfam" id="PF00147">
    <property type="entry name" value="Fibrinogen_C"/>
    <property type="match status" value="1"/>
</dbReference>
<keyword evidence="1" id="KW-0732">Signal</keyword>
<dbReference type="Gene3D" id="3.90.215.10">
    <property type="entry name" value="Gamma Fibrinogen, chain A, domain 1"/>
    <property type="match status" value="1"/>
</dbReference>
<organism evidence="3 4">
    <name type="scientific">Pseudoalteromonas byunsanensis</name>
    <dbReference type="NCBI Taxonomy" id="327939"/>
    <lineage>
        <taxon>Bacteria</taxon>
        <taxon>Pseudomonadati</taxon>
        <taxon>Pseudomonadota</taxon>
        <taxon>Gammaproteobacteria</taxon>
        <taxon>Alteromonadales</taxon>
        <taxon>Pseudoalteromonadaceae</taxon>
        <taxon>Pseudoalteromonas</taxon>
    </lineage>
</organism>
<sequence length="311" mass="34429">MKKSTLFAAIGSALTFCASAQQVNLNEDTLLDGNLDRIHQQTPLDIAFSQNDFSAQTDNITLSGSFIENDTVVQFRKEENGSNTYYLGKRVTDTLYQGTWYTGAQDSGDFQLDLAAASTPALRSCFDVATQDQTATSGIYFIESNDNPAKPVYCNMDIAQGGWTLVDTRARYGLNSHTAVTELTDPTTQTNHYLTSDVWQFLKMGATQLMVTDGNNDNYAVFDLSLLATASCQNLSEDLSAIPLFHSEEDSCTFAGSDYTYLSHPANSYLFSAVYMYNLNFLPIDRSGRYGSNTSTNKIYYAAPKIQIYLR</sequence>
<gene>
    <name evidence="3" type="ORF">BIW53_19020</name>
</gene>
<dbReference type="InterPro" id="IPR036056">
    <property type="entry name" value="Fibrinogen-like_C"/>
</dbReference>
<dbReference type="RefSeq" id="WP_070993607.1">
    <property type="nucleotide sequence ID" value="NZ_CBCSHD010000012.1"/>
</dbReference>
<dbReference type="EMBL" id="MNAN01000037">
    <property type="protein sequence ID" value="OHU93452.1"/>
    <property type="molecule type" value="Genomic_DNA"/>
</dbReference>
<dbReference type="Proteomes" id="UP000180253">
    <property type="component" value="Unassembled WGS sequence"/>
</dbReference>
<feature type="signal peptide" evidence="1">
    <location>
        <begin position="1"/>
        <end position="20"/>
    </location>
</feature>
<dbReference type="NCBIfam" id="NF040941">
    <property type="entry name" value="GGGWT_bact"/>
    <property type="match status" value="1"/>
</dbReference>
<reference evidence="3 4" key="1">
    <citation type="submission" date="2016-10" db="EMBL/GenBank/DDBJ databases">
        <title>Pseudoalteromonas amylolytica sp. nov., isolated from the surface seawater.</title>
        <authorList>
            <person name="Wu Y.-H."/>
            <person name="Cheng H."/>
            <person name="Jin X.-B."/>
            <person name="Wang C.-S."/>
            <person name="Xu X.-W."/>
        </authorList>
    </citation>
    <scope>NUCLEOTIDE SEQUENCE [LARGE SCALE GENOMIC DNA]</scope>
    <source>
        <strain evidence="3 4">JCM 12483</strain>
    </source>
</reference>
<feature type="domain" description="Fibrinogen C-terminal" evidence="2">
    <location>
        <begin position="123"/>
        <end position="170"/>
    </location>
</feature>
<keyword evidence="4" id="KW-1185">Reference proteome</keyword>
<feature type="chain" id="PRO_5010287510" description="Fibrinogen C-terminal domain-containing protein" evidence="1">
    <location>
        <begin position="21"/>
        <end position="311"/>
    </location>
</feature>
<comment type="caution">
    <text evidence="3">The sequence shown here is derived from an EMBL/GenBank/DDBJ whole genome shotgun (WGS) entry which is preliminary data.</text>
</comment>
<dbReference type="AlphaFoldDB" id="A0A1S1MX21"/>